<name>A0A3R8PEE6_9CORY</name>
<proteinExistence type="predicted"/>
<organism evidence="1 2">
    <name type="scientific">Corynebacterium bovis</name>
    <dbReference type="NCBI Taxonomy" id="36808"/>
    <lineage>
        <taxon>Bacteria</taxon>
        <taxon>Bacillati</taxon>
        <taxon>Actinomycetota</taxon>
        <taxon>Actinomycetes</taxon>
        <taxon>Mycobacteriales</taxon>
        <taxon>Corynebacteriaceae</taxon>
        <taxon>Corynebacterium</taxon>
    </lineage>
</organism>
<evidence type="ECO:0008006" key="3">
    <source>
        <dbReference type="Google" id="ProtNLM"/>
    </source>
</evidence>
<dbReference type="EMBL" id="PQNQ01000048">
    <property type="protein sequence ID" value="RRQ01969.1"/>
    <property type="molecule type" value="Genomic_DNA"/>
</dbReference>
<dbReference type="AlphaFoldDB" id="A0A3R8PEE6"/>
<reference evidence="1 2" key="1">
    <citation type="submission" date="2018-01" db="EMBL/GenBank/DDBJ databases">
        <title>Twenty Corynebacterium bovis Genomes.</title>
        <authorList>
            <person name="Gulvik C.A."/>
        </authorList>
    </citation>
    <scope>NUCLEOTIDE SEQUENCE [LARGE SCALE GENOMIC DNA]</scope>
    <source>
        <strain evidence="1 2">16-2004</strain>
    </source>
</reference>
<gene>
    <name evidence="1" type="ORF">CXF42_10395</name>
</gene>
<accession>A0A3R8PEE6</accession>
<evidence type="ECO:0000313" key="2">
    <source>
        <dbReference type="Proteomes" id="UP000278422"/>
    </source>
</evidence>
<comment type="caution">
    <text evidence="1">The sequence shown here is derived from an EMBL/GenBank/DDBJ whole genome shotgun (WGS) entry which is preliminary data.</text>
</comment>
<sequence>MTVSGSDAPRLIVDDLSGTRVVLAPGEDLTVGRMGRVVVGEDDAHMHRVLLVFWSADGVWWMGNEGTRLTVSVETRGERSISQSRLGPGASLPLPPGESAVVFATATSAYEIRVAVTGRGVQAPAPVVVGGRPTVGTFSPNLDQVALLTALVEPLLRLPAADVTEVPSVAQLEDRLGWTKKKVNTKIDYLCRTLDANGVPGFSTPEGNAPTRRLALARFALENFWSLGLGRSTTWGPLKTIR</sequence>
<protein>
    <recommendedName>
        <fullName evidence="3">FHA domain-containing protein</fullName>
    </recommendedName>
</protein>
<evidence type="ECO:0000313" key="1">
    <source>
        <dbReference type="EMBL" id="RRQ01969.1"/>
    </source>
</evidence>
<keyword evidence="2" id="KW-1185">Reference proteome</keyword>
<dbReference type="Proteomes" id="UP000278422">
    <property type="component" value="Unassembled WGS sequence"/>
</dbReference>